<reference evidence="10 11" key="1">
    <citation type="submission" date="2024-09" db="EMBL/GenBank/DDBJ databases">
        <authorList>
            <person name="Lee S.D."/>
        </authorList>
    </citation>
    <scope>NUCLEOTIDE SEQUENCE [LARGE SCALE GENOMIC DNA]</scope>
    <source>
        <strain evidence="10 11">N8-3</strain>
    </source>
</reference>
<feature type="transmembrane region" description="Helical" evidence="8">
    <location>
        <begin position="306"/>
        <end position="327"/>
    </location>
</feature>
<feature type="transmembrane region" description="Helical" evidence="8">
    <location>
        <begin position="145"/>
        <end position="167"/>
    </location>
</feature>
<dbReference type="InterPro" id="IPR020846">
    <property type="entry name" value="MFS_dom"/>
</dbReference>
<evidence type="ECO:0000313" key="11">
    <source>
        <dbReference type="Proteomes" id="UP001592531"/>
    </source>
</evidence>
<dbReference type="Gene3D" id="1.20.1720.10">
    <property type="entry name" value="Multidrug resistance protein D"/>
    <property type="match status" value="1"/>
</dbReference>
<proteinExistence type="predicted"/>
<evidence type="ECO:0000256" key="4">
    <source>
        <dbReference type="ARBA" id="ARBA00022692"/>
    </source>
</evidence>
<feature type="transmembrane region" description="Helical" evidence="8">
    <location>
        <begin position="339"/>
        <end position="360"/>
    </location>
</feature>
<dbReference type="PANTHER" id="PTHR42718:SF49">
    <property type="entry name" value="EXPORT PROTEIN"/>
    <property type="match status" value="1"/>
</dbReference>
<keyword evidence="6 8" id="KW-0472">Membrane</keyword>
<protein>
    <submittedName>
        <fullName evidence="10">MFS transporter</fullName>
    </submittedName>
</protein>
<comment type="caution">
    <text evidence="10">The sequence shown here is derived from an EMBL/GenBank/DDBJ whole genome shotgun (WGS) entry which is preliminary data.</text>
</comment>
<name>A0ABV6W168_9ACTN</name>
<dbReference type="CDD" id="cd17321">
    <property type="entry name" value="MFS_MMR_MDR_like"/>
    <property type="match status" value="1"/>
</dbReference>
<dbReference type="PRINTS" id="PR01036">
    <property type="entry name" value="TCRTETB"/>
</dbReference>
<dbReference type="InterPro" id="IPR011701">
    <property type="entry name" value="MFS"/>
</dbReference>
<feature type="transmembrane region" description="Helical" evidence="8">
    <location>
        <begin position="63"/>
        <end position="80"/>
    </location>
</feature>
<feature type="transmembrane region" description="Helical" evidence="8">
    <location>
        <begin position="274"/>
        <end position="294"/>
    </location>
</feature>
<evidence type="ECO:0000256" key="6">
    <source>
        <dbReference type="ARBA" id="ARBA00023136"/>
    </source>
</evidence>
<evidence type="ECO:0000256" key="5">
    <source>
        <dbReference type="ARBA" id="ARBA00022989"/>
    </source>
</evidence>
<feature type="transmembrane region" description="Helical" evidence="8">
    <location>
        <begin position="87"/>
        <end position="106"/>
    </location>
</feature>
<feature type="transmembrane region" description="Helical" evidence="8">
    <location>
        <begin position="483"/>
        <end position="502"/>
    </location>
</feature>
<dbReference type="RefSeq" id="WP_380539632.1">
    <property type="nucleotide sequence ID" value="NZ_JBHFAB010000020.1"/>
</dbReference>
<feature type="transmembrane region" description="Helical" evidence="8">
    <location>
        <begin position="204"/>
        <end position="226"/>
    </location>
</feature>
<evidence type="ECO:0000313" key="10">
    <source>
        <dbReference type="EMBL" id="MFC1419755.1"/>
    </source>
</evidence>
<gene>
    <name evidence="10" type="ORF">ACEZDE_24410</name>
</gene>
<keyword evidence="3" id="KW-1003">Cell membrane</keyword>
<dbReference type="InterPro" id="IPR036259">
    <property type="entry name" value="MFS_trans_sf"/>
</dbReference>
<feature type="transmembrane region" description="Helical" evidence="8">
    <location>
        <begin position="173"/>
        <end position="192"/>
    </location>
</feature>
<dbReference type="EMBL" id="JBHFAB010000020">
    <property type="protein sequence ID" value="MFC1419755.1"/>
    <property type="molecule type" value="Genomic_DNA"/>
</dbReference>
<dbReference type="PANTHER" id="PTHR42718">
    <property type="entry name" value="MAJOR FACILITATOR SUPERFAMILY MULTIDRUG TRANSPORTER MFSC"/>
    <property type="match status" value="1"/>
</dbReference>
<dbReference type="Gene3D" id="1.20.1250.20">
    <property type="entry name" value="MFS general substrate transporter like domains"/>
    <property type="match status" value="1"/>
</dbReference>
<evidence type="ECO:0000256" key="2">
    <source>
        <dbReference type="ARBA" id="ARBA00022448"/>
    </source>
</evidence>
<evidence type="ECO:0000256" key="1">
    <source>
        <dbReference type="ARBA" id="ARBA00004651"/>
    </source>
</evidence>
<evidence type="ECO:0000256" key="3">
    <source>
        <dbReference type="ARBA" id="ARBA00022475"/>
    </source>
</evidence>
<organism evidence="10 11">
    <name type="scientific">Streptacidiphilus cavernicola</name>
    <dbReference type="NCBI Taxonomy" id="3342716"/>
    <lineage>
        <taxon>Bacteria</taxon>
        <taxon>Bacillati</taxon>
        <taxon>Actinomycetota</taxon>
        <taxon>Actinomycetes</taxon>
        <taxon>Kitasatosporales</taxon>
        <taxon>Streptomycetaceae</taxon>
        <taxon>Streptacidiphilus</taxon>
    </lineage>
</organism>
<keyword evidence="4 8" id="KW-0812">Transmembrane</keyword>
<dbReference type="Pfam" id="PF07690">
    <property type="entry name" value="MFS_1"/>
    <property type="match status" value="1"/>
</dbReference>
<keyword evidence="2" id="KW-0813">Transport</keyword>
<evidence type="ECO:0000256" key="7">
    <source>
        <dbReference type="ARBA" id="ARBA00023251"/>
    </source>
</evidence>
<keyword evidence="11" id="KW-1185">Reference proteome</keyword>
<dbReference type="InterPro" id="IPR004638">
    <property type="entry name" value="EmrB-like"/>
</dbReference>
<keyword evidence="5 8" id="KW-1133">Transmembrane helix</keyword>
<feature type="transmembrane region" description="Helical" evidence="8">
    <location>
        <begin position="112"/>
        <end position="133"/>
    </location>
</feature>
<evidence type="ECO:0000259" key="9">
    <source>
        <dbReference type="PROSITE" id="PS50850"/>
    </source>
</evidence>
<feature type="domain" description="Major facilitator superfamily (MFS) profile" evidence="9">
    <location>
        <begin position="21"/>
        <end position="506"/>
    </location>
</feature>
<evidence type="ECO:0000256" key="8">
    <source>
        <dbReference type="SAM" id="Phobius"/>
    </source>
</evidence>
<dbReference type="NCBIfam" id="TIGR00711">
    <property type="entry name" value="efflux_EmrB"/>
    <property type="match status" value="1"/>
</dbReference>
<dbReference type="Proteomes" id="UP001592531">
    <property type="component" value="Unassembled WGS sequence"/>
</dbReference>
<accession>A0ABV6W168</accession>
<sequence length="528" mass="53814">MNTAPDTSSPTPDRPRGKWIPLTAICLGTFMLLVDVSIVNVALPQMASDLHSSFTSLQWVVDMYALVLAALLMVVGALGDRLGHRKLYLFGLVVFALASLACGLAPNAGTLIAARAAQGVGGAAMLTSTTSLLNAAYQGRDRGTAFGIWGAVSGGAAAVGPVLGGLLTDEINWRAIFFVNLPIAAAALYMTVRHLKDDRGRPTGRLDYAGAVTFTVFSGALVYGLIESADKGWGSSTVLGSLALAVVALLAFALVELRSGNPLLDLGLLRNRSFVGLTAAALLLNAAAFAHLTYTSIWLQSVLALSPIQAGLVCCPLALAAFVVAGNSARLFGRAAPQIPIGLGLILIGAGVLLMTLVSAGSSWTAVLPGLIVSGVGVGMATPIMMSAALATVPRERVGMASGVVNTGRQLGYALGIAVLGTVFANRIQDYVTVNGHLADPHGAASALSGGRAQAVLASVPADKAAAVHQLVHASFAAGLDRVYLIAGGTGIVAGLIVLALVRRGEPASWERAAPAEPVVTAEASPAH</sequence>
<feature type="transmembrane region" description="Helical" evidence="8">
    <location>
        <begin position="411"/>
        <end position="428"/>
    </location>
</feature>
<feature type="transmembrane region" description="Helical" evidence="8">
    <location>
        <begin position="232"/>
        <end position="254"/>
    </location>
</feature>
<comment type="subcellular location">
    <subcellularLocation>
        <location evidence="1">Cell membrane</location>
        <topology evidence="1">Multi-pass membrane protein</topology>
    </subcellularLocation>
</comment>
<feature type="transmembrane region" description="Helical" evidence="8">
    <location>
        <begin position="20"/>
        <end position="43"/>
    </location>
</feature>
<feature type="transmembrane region" description="Helical" evidence="8">
    <location>
        <begin position="366"/>
        <end position="390"/>
    </location>
</feature>
<dbReference type="SUPFAM" id="SSF103473">
    <property type="entry name" value="MFS general substrate transporter"/>
    <property type="match status" value="1"/>
</dbReference>
<dbReference type="PROSITE" id="PS50850">
    <property type="entry name" value="MFS"/>
    <property type="match status" value="1"/>
</dbReference>
<keyword evidence="7" id="KW-0046">Antibiotic resistance</keyword>